<evidence type="ECO:0000313" key="1">
    <source>
        <dbReference type="EMBL" id="WLI15851.1"/>
    </source>
</evidence>
<proteinExistence type="predicted"/>
<dbReference type="RefSeq" id="WP_305421468.1">
    <property type="nucleotide sequence ID" value="NZ_CP117430.1"/>
</dbReference>
<dbReference type="Proteomes" id="UP001230768">
    <property type="component" value="Chromosome"/>
</dbReference>
<keyword evidence="2" id="KW-1185">Reference proteome</keyword>
<evidence type="ECO:0000313" key="2">
    <source>
        <dbReference type="Proteomes" id="UP001230768"/>
    </source>
</evidence>
<accession>A0ABY9GJH4</accession>
<reference evidence="1 2" key="1">
    <citation type="submission" date="2023-02" db="EMBL/GenBank/DDBJ databases">
        <title>Evolution of Hrp T3SS in non-pathogenic Pseudomonas fluorescens.</title>
        <authorList>
            <person name="Liao K."/>
            <person name="Wei H."/>
            <person name="Gu Y."/>
        </authorList>
    </citation>
    <scope>NUCLEOTIDE SEQUENCE [LARGE SCALE GENOMIC DNA]</scope>
    <source>
        <strain evidence="1 2">FP607</strain>
    </source>
</reference>
<name>A0ABY9GJH4_9PSED</name>
<organism evidence="1 2">
    <name type="scientific">Pseudomonas wuhanensis</name>
    <dbReference type="NCBI Taxonomy" id="2954098"/>
    <lineage>
        <taxon>Bacteria</taxon>
        <taxon>Pseudomonadati</taxon>
        <taxon>Pseudomonadota</taxon>
        <taxon>Gammaproteobacteria</taxon>
        <taxon>Pseudomonadales</taxon>
        <taxon>Pseudomonadaceae</taxon>
        <taxon>Pseudomonas</taxon>
    </lineage>
</organism>
<gene>
    <name evidence="1" type="ORF">PSH88_15955</name>
</gene>
<dbReference type="EMBL" id="CP117430">
    <property type="protein sequence ID" value="WLI15851.1"/>
    <property type="molecule type" value="Genomic_DNA"/>
</dbReference>
<sequence>MSVEDENKSMVAYLFLEGKPLVLNYQLMENRLKRPRLTPAQRVEYDRQLRSEGGFLTVADNERDAPLLIHFRWDNDRYTLRVATPGKFYGYFLSMESILDARGEKTSTQNLMVLEKGEPTRFYLETVAPDLFRLRNVAKRSSASEGLLGGASSAYSVLKLVEDQLGEPTYFYKQEGRLRNDPQQYFSDTFLHAEHVMFWPNGVHLGLQVRGAGVLELSDVG</sequence>
<protein>
    <submittedName>
        <fullName evidence="1">Uncharacterized protein</fullName>
    </submittedName>
</protein>